<feature type="transmembrane region" description="Helical" evidence="2">
    <location>
        <begin position="180"/>
        <end position="197"/>
    </location>
</feature>
<gene>
    <name evidence="3" type="ORF">CYME_CML163C</name>
</gene>
<dbReference type="Proteomes" id="UP000007014">
    <property type="component" value="Chromosome 12"/>
</dbReference>
<dbReference type="KEGG" id="cme:CYME_CML163C"/>
<protein>
    <recommendedName>
        <fullName evidence="5">Transmembrane protein</fullName>
    </recommendedName>
</protein>
<evidence type="ECO:0000256" key="2">
    <source>
        <dbReference type="SAM" id="Phobius"/>
    </source>
</evidence>
<feature type="transmembrane region" description="Helical" evidence="2">
    <location>
        <begin position="237"/>
        <end position="257"/>
    </location>
</feature>
<reference evidence="3 4" key="1">
    <citation type="journal article" date="2004" name="Nature">
        <title>Genome sequence of the ultrasmall unicellular red alga Cyanidioschyzon merolae 10D.</title>
        <authorList>
            <person name="Matsuzaki M."/>
            <person name="Misumi O."/>
            <person name="Shin-i T."/>
            <person name="Maruyama S."/>
            <person name="Takahara M."/>
            <person name="Miyagishima S."/>
            <person name="Mori T."/>
            <person name="Nishida K."/>
            <person name="Yagisawa F."/>
            <person name="Nishida K."/>
            <person name="Yoshida Y."/>
            <person name="Nishimura Y."/>
            <person name="Nakao S."/>
            <person name="Kobayashi T."/>
            <person name="Momoyama Y."/>
            <person name="Higashiyama T."/>
            <person name="Minoda A."/>
            <person name="Sano M."/>
            <person name="Nomoto H."/>
            <person name="Oishi K."/>
            <person name="Hayashi H."/>
            <person name="Ohta F."/>
            <person name="Nishizaka S."/>
            <person name="Haga S."/>
            <person name="Miura S."/>
            <person name="Morishita T."/>
            <person name="Kabeya Y."/>
            <person name="Terasawa K."/>
            <person name="Suzuki Y."/>
            <person name="Ishii Y."/>
            <person name="Asakawa S."/>
            <person name="Takano H."/>
            <person name="Ohta N."/>
            <person name="Kuroiwa H."/>
            <person name="Tanaka K."/>
            <person name="Shimizu N."/>
            <person name="Sugano S."/>
            <person name="Sato N."/>
            <person name="Nozaki H."/>
            <person name="Ogasawara N."/>
            <person name="Kohara Y."/>
            <person name="Kuroiwa T."/>
        </authorList>
    </citation>
    <scope>NUCLEOTIDE SEQUENCE [LARGE SCALE GENOMIC DNA]</scope>
    <source>
        <strain evidence="3 4">10D</strain>
    </source>
</reference>
<name>M1V5J2_CYAM1</name>
<sequence>MDVSAHLAEPGGQCELPESRTERPRTEPQTGGHSNSIATAENQKSPNADRQEAPRCTKAFAGTETSSGNLDGEAPVDSWVSVEAPTSEVDEKPALIRRTVEQSPVLCVKMAGHENVETPLYLHSSSSQPKLSSAETTRVGLYRTRFPNMNRVRVHASKALGRWSKFIAEELRSGSLVNEYSAWVTTVLVCTLLVYLLTITISILYAVLCAALTVLVSCAGAITAAFVWIALLLMVSIPIFVIVLVSLLAATTGIFALKVGLDGIKSNTDQIEDDDDPQDL</sequence>
<dbReference type="EMBL" id="AP006494">
    <property type="protein sequence ID" value="BAM80765.1"/>
    <property type="molecule type" value="Genomic_DNA"/>
</dbReference>
<feature type="transmembrane region" description="Helical" evidence="2">
    <location>
        <begin position="204"/>
        <end position="231"/>
    </location>
</feature>
<dbReference type="Gramene" id="CML163CT">
    <property type="protein sequence ID" value="CML163CT"/>
    <property type="gene ID" value="CML163C"/>
</dbReference>
<keyword evidence="2" id="KW-0472">Membrane</keyword>
<evidence type="ECO:0000313" key="3">
    <source>
        <dbReference type="EMBL" id="BAM80765.1"/>
    </source>
</evidence>
<keyword evidence="2" id="KW-1133">Transmembrane helix</keyword>
<keyword evidence="2" id="KW-0812">Transmembrane</keyword>
<feature type="region of interest" description="Disordered" evidence="1">
    <location>
        <begin position="1"/>
        <end position="55"/>
    </location>
</feature>
<dbReference type="HOGENOM" id="CLU_995187_0_0_1"/>
<dbReference type="GeneID" id="16994588"/>
<evidence type="ECO:0000313" key="4">
    <source>
        <dbReference type="Proteomes" id="UP000007014"/>
    </source>
</evidence>
<organism evidence="3 4">
    <name type="scientific">Cyanidioschyzon merolae (strain NIES-3377 / 10D)</name>
    <name type="common">Unicellular red alga</name>
    <dbReference type="NCBI Taxonomy" id="280699"/>
    <lineage>
        <taxon>Eukaryota</taxon>
        <taxon>Rhodophyta</taxon>
        <taxon>Bangiophyceae</taxon>
        <taxon>Cyanidiales</taxon>
        <taxon>Cyanidiaceae</taxon>
        <taxon>Cyanidioschyzon</taxon>
    </lineage>
</organism>
<keyword evidence="4" id="KW-1185">Reference proteome</keyword>
<accession>M1V5J2</accession>
<feature type="compositionally biased region" description="Basic and acidic residues" evidence="1">
    <location>
        <begin position="17"/>
        <end position="26"/>
    </location>
</feature>
<evidence type="ECO:0008006" key="5">
    <source>
        <dbReference type="Google" id="ProtNLM"/>
    </source>
</evidence>
<dbReference type="RefSeq" id="XP_005536801.1">
    <property type="nucleotide sequence ID" value="XM_005536744.1"/>
</dbReference>
<evidence type="ECO:0000256" key="1">
    <source>
        <dbReference type="SAM" id="MobiDB-lite"/>
    </source>
</evidence>
<dbReference type="AlphaFoldDB" id="M1V5J2"/>
<feature type="compositionally biased region" description="Polar residues" evidence="1">
    <location>
        <begin position="27"/>
        <end position="46"/>
    </location>
</feature>
<proteinExistence type="predicted"/>
<reference evidence="3 4" key="2">
    <citation type="journal article" date="2007" name="BMC Biol.">
        <title>A 100%-complete sequence reveals unusually simple genomic features in the hot-spring red alga Cyanidioschyzon merolae.</title>
        <authorList>
            <person name="Nozaki H."/>
            <person name="Takano H."/>
            <person name="Misumi O."/>
            <person name="Terasawa K."/>
            <person name="Matsuzaki M."/>
            <person name="Maruyama S."/>
            <person name="Nishida K."/>
            <person name="Yagisawa F."/>
            <person name="Yoshida Y."/>
            <person name="Fujiwara T."/>
            <person name="Takio S."/>
            <person name="Tamura K."/>
            <person name="Chung S.J."/>
            <person name="Nakamura S."/>
            <person name="Kuroiwa H."/>
            <person name="Tanaka K."/>
            <person name="Sato N."/>
            <person name="Kuroiwa T."/>
        </authorList>
    </citation>
    <scope>NUCLEOTIDE SEQUENCE [LARGE SCALE GENOMIC DNA]</scope>
    <source>
        <strain evidence="3 4">10D</strain>
    </source>
</reference>